<dbReference type="AlphaFoldDB" id="A0A172ZAY4"/>
<proteinExistence type="predicted"/>
<reference evidence="2" key="1">
    <citation type="submission" date="2015-10" db="EMBL/GenBank/DDBJ databases">
        <title>Genome of Paenibacillus bovis sp. nov.</title>
        <authorList>
            <person name="Wu Z."/>
            <person name="Gao C."/>
            <person name="Liu Z."/>
            <person name="Zheng H."/>
        </authorList>
    </citation>
    <scope>NUCLEOTIDE SEQUENCE [LARGE SCALE GENOMIC DNA]</scope>
    <source>
        <strain evidence="2">BD3526</strain>
    </source>
</reference>
<dbReference type="Proteomes" id="UP000078148">
    <property type="component" value="Chromosome"/>
</dbReference>
<accession>A0A172ZAY4</accession>
<evidence type="ECO:0000313" key="1">
    <source>
        <dbReference type="EMBL" id="ANF94778.1"/>
    </source>
</evidence>
<gene>
    <name evidence="1" type="ORF">AR543_01170</name>
</gene>
<dbReference type="OrthoDB" id="9808343at2"/>
<evidence type="ECO:0000313" key="2">
    <source>
        <dbReference type="Proteomes" id="UP000078148"/>
    </source>
</evidence>
<name>A0A172ZAY4_9BACL</name>
<keyword evidence="2" id="KW-1185">Reference proteome</keyword>
<protein>
    <submittedName>
        <fullName evidence="1">Uncharacterized protein</fullName>
    </submittedName>
</protein>
<dbReference type="KEGG" id="pbv:AR543_01170"/>
<dbReference type="RefSeq" id="WP_060531084.1">
    <property type="nucleotide sequence ID" value="NZ_CP013023.1"/>
</dbReference>
<dbReference type="EMBL" id="CP013023">
    <property type="protein sequence ID" value="ANF94778.1"/>
    <property type="molecule type" value="Genomic_DNA"/>
</dbReference>
<sequence>MLIYITVKSLGRRKNWLTRQPLQLTDTPGTLRELITCIVEQNVRQFREKQTDTSFIPYLTTDTIEEQAHAGKVGFEAVRDDRVPEEQQAVETALLAFEDGLYKVFLREQEVTGLEEQIQLAEGDEAAFIRLTMLAGRMW</sequence>
<reference evidence="1 2" key="2">
    <citation type="journal article" date="2016" name="Int. J. Syst. Evol. Microbiol.">
        <title>Paenibacillus bovis sp. nov., isolated from raw yak (Bos grunniens) milk.</title>
        <authorList>
            <person name="Gao C."/>
            <person name="Han J."/>
            <person name="Liu Z."/>
            <person name="Xu X."/>
            <person name="Hang F."/>
            <person name="Wu Z."/>
        </authorList>
    </citation>
    <scope>NUCLEOTIDE SEQUENCE [LARGE SCALE GENOMIC DNA]</scope>
    <source>
        <strain evidence="1 2">BD3526</strain>
    </source>
</reference>
<dbReference type="STRING" id="1616788.AR543_01170"/>
<organism evidence="1 2">
    <name type="scientific">Paenibacillus bovis</name>
    <dbReference type="NCBI Taxonomy" id="1616788"/>
    <lineage>
        <taxon>Bacteria</taxon>
        <taxon>Bacillati</taxon>
        <taxon>Bacillota</taxon>
        <taxon>Bacilli</taxon>
        <taxon>Bacillales</taxon>
        <taxon>Paenibacillaceae</taxon>
        <taxon>Paenibacillus</taxon>
    </lineage>
</organism>